<dbReference type="InterPro" id="IPR036910">
    <property type="entry name" value="HMG_box_dom_sf"/>
</dbReference>
<keyword evidence="2" id="KW-0804">Transcription</keyword>
<dbReference type="PANTHER" id="PTHR10270:SF161">
    <property type="entry name" value="SEX-DETERMINING REGION Y PROTEIN"/>
    <property type="match status" value="1"/>
</dbReference>
<keyword evidence="3" id="KW-0539">Nucleus</keyword>
<dbReference type="SMART" id="SM00398">
    <property type="entry name" value="HMG"/>
    <property type="match status" value="1"/>
</dbReference>
<keyword evidence="6" id="KW-1185">Reference proteome</keyword>
<dbReference type="GO" id="GO:0005634">
    <property type="term" value="C:nucleus"/>
    <property type="evidence" value="ECO:0007669"/>
    <property type="project" value="UniProtKB-UniRule"/>
</dbReference>
<organism evidence="5 6">
    <name type="scientific">Funneliformis geosporum</name>
    <dbReference type="NCBI Taxonomy" id="1117311"/>
    <lineage>
        <taxon>Eukaryota</taxon>
        <taxon>Fungi</taxon>
        <taxon>Fungi incertae sedis</taxon>
        <taxon>Mucoromycota</taxon>
        <taxon>Glomeromycotina</taxon>
        <taxon>Glomeromycetes</taxon>
        <taxon>Glomerales</taxon>
        <taxon>Glomeraceae</taxon>
        <taxon>Funneliformis</taxon>
    </lineage>
</organism>
<evidence type="ECO:0000313" key="5">
    <source>
        <dbReference type="EMBL" id="CAI2172546.1"/>
    </source>
</evidence>
<gene>
    <name evidence="5" type="ORF">FWILDA_LOCUS5633</name>
</gene>
<dbReference type="Gene3D" id="1.10.30.10">
    <property type="entry name" value="High mobility group box domain"/>
    <property type="match status" value="1"/>
</dbReference>
<dbReference type="CDD" id="cd01389">
    <property type="entry name" value="HMG-box_ROX1-like"/>
    <property type="match status" value="1"/>
</dbReference>
<dbReference type="Proteomes" id="UP001153678">
    <property type="component" value="Unassembled WGS sequence"/>
</dbReference>
<dbReference type="GO" id="GO:0000978">
    <property type="term" value="F:RNA polymerase II cis-regulatory region sequence-specific DNA binding"/>
    <property type="evidence" value="ECO:0007669"/>
    <property type="project" value="TreeGrafter"/>
</dbReference>
<dbReference type="InterPro" id="IPR009071">
    <property type="entry name" value="HMG_box_dom"/>
</dbReference>
<dbReference type="InterPro" id="IPR050140">
    <property type="entry name" value="SRY-related_HMG-box_TF-like"/>
</dbReference>
<protein>
    <submittedName>
        <fullName evidence="5">19663_t:CDS:1</fullName>
    </submittedName>
</protein>
<evidence type="ECO:0000259" key="4">
    <source>
        <dbReference type="PROSITE" id="PS50118"/>
    </source>
</evidence>
<accession>A0A9W4SK82</accession>
<feature type="DNA-binding region" description="HMG box" evidence="3">
    <location>
        <begin position="80"/>
        <end position="149"/>
    </location>
</feature>
<dbReference type="PANTHER" id="PTHR10270">
    <property type="entry name" value="SOX TRANSCRIPTION FACTOR"/>
    <property type="match status" value="1"/>
</dbReference>
<dbReference type="OrthoDB" id="2397501at2759"/>
<dbReference type="AlphaFoldDB" id="A0A9W4SK82"/>
<reference evidence="5" key="1">
    <citation type="submission" date="2022-08" db="EMBL/GenBank/DDBJ databases">
        <authorList>
            <person name="Kallberg Y."/>
            <person name="Tangrot J."/>
            <person name="Rosling A."/>
        </authorList>
    </citation>
    <scope>NUCLEOTIDE SEQUENCE</scope>
    <source>
        <strain evidence="5">Wild A</strain>
    </source>
</reference>
<dbReference type="Pfam" id="PF00505">
    <property type="entry name" value="HMG_box"/>
    <property type="match status" value="1"/>
</dbReference>
<sequence length="333" mass="38211">MAKTKQPKYQHVFTLDNFKKNATSNINVALPDPNNVLSFGAKKSDKEIVYSSNFNLDVEILLNNSTTTRLAMKNKKEGVTKRVPRRQNPWILYRRDKSVNPYFIGMKSSMISKIIGKMWNEESEDVKEIYAALARMAEARHMEKHKDYKYNPKLHKRPKSSPIFSEYEEIANLDNASSSYSSPQISQFVSLDEGSSKDMKDVTYLDSSSEFEIYNILDNESISSSSVPSSPQNLEKYYTLPNHFPSINSINQSPSTLSPVEFNKFTTLDEFVQPPDIINDISAVFLCSNSNENIVIDDSEIMMPPQFSEMPLNYYEFISEDNSFELFKGFQFD</sequence>
<keyword evidence="1 3" id="KW-0238">DNA-binding</keyword>
<dbReference type="GO" id="GO:0001228">
    <property type="term" value="F:DNA-binding transcription activator activity, RNA polymerase II-specific"/>
    <property type="evidence" value="ECO:0007669"/>
    <property type="project" value="TreeGrafter"/>
</dbReference>
<dbReference type="EMBL" id="CAMKVN010000955">
    <property type="protein sequence ID" value="CAI2172546.1"/>
    <property type="molecule type" value="Genomic_DNA"/>
</dbReference>
<evidence type="ECO:0000256" key="1">
    <source>
        <dbReference type="ARBA" id="ARBA00023125"/>
    </source>
</evidence>
<dbReference type="GO" id="GO:0030154">
    <property type="term" value="P:cell differentiation"/>
    <property type="evidence" value="ECO:0007669"/>
    <property type="project" value="TreeGrafter"/>
</dbReference>
<evidence type="ECO:0000256" key="2">
    <source>
        <dbReference type="ARBA" id="ARBA00023163"/>
    </source>
</evidence>
<evidence type="ECO:0000313" key="6">
    <source>
        <dbReference type="Proteomes" id="UP001153678"/>
    </source>
</evidence>
<dbReference type="SUPFAM" id="SSF47095">
    <property type="entry name" value="HMG-box"/>
    <property type="match status" value="1"/>
</dbReference>
<proteinExistence type="predicted"/>
<evidence type="ECO:0000256" key="3">
    <source>
        <dbReference type="PROSITE-ProRule" id="PRU00267"/>
    </source>
</evidence>
<name>A0A9W4SK82_9GLOM</name>
<comment type="caution">
    <text evidence="5">The sequence shown here is derived from an EMBL/GenBank/DDBJ whole genome shotgun (WGS) entry which is preliminary data.</text>
</comment>
<feature type="domain" description="HMG box" evidence="4">
    <location>
        <begin position="80"/>
        <end position="149"/>
    </location>
</feature>
<dbReference type="PROSITE" id="PS50118">
    <property type="entry name" value="HMG_BOX_2"/>
    <property type="match status" value="1"/>
</dbReference>